<organism evidence="2 3">
    <name type="scientific">Lactarius akahatsu</name>
    <dbReference type="NCBI Taxonomy" id="416441"/>
    <lineage>
        <taxon>Eukaryota</taxon>
        <taxon>Fungi</taxon>
        <taxon>Dikarya</taxon>
        <taxon>Basidiomycota</taxon>
        <taxon>Agaricomycotina</taxon>
        <taxon>Agaricomycetes</taxon>
        <taxon>Russulales</taxon>
        <taxon>Russulaceae</taxon>
        <taxon>Lactarius</taxon>
    </lineage>
</organism>
<protein>
    <submittedName>
        <fullName evidence="2">Uncharacterized protein</fullName>
    </submittedName>
</protein>
<feature type="region of interest" description="Disordered" evidence="1">
    <location>
        <begin position="298"/>
        <end position="334"/>
    </location>
</feature>
<gene>
    <name evidence="2" type="ORF">EDB92DRAFT_1854790</name>
</gene>
<name>A0AAD4LI25_9AGAM</name>
<dbReference type="AlphaFoldDB" id="A0AAD4LI25"/>
<feature type="compositionally biased region" description="Polar residues" evidence="1">
    <location>
        <begin position="306"/>
        <end position="324"/>
    </location>
</feature>
<keyword evidence="3" id="KW-1185">Reference proteome</keyword>
<evidence type="ECO:0000313" key="3">
    <source>
        <dbReference type="Proteomes" id="UP001201163"/>
    </source>
</evidence>
<reference evidence="2" key="1">
    <citation type="submission" date="2022-01" db="EMBL/GenBank/DDBJ databases">
        <title>Comparative genomics reveals a dynamic genome evolution in the ectomycorrhizal milk-cap (Lactarius) mushrooms.</title>
        <authorList>
            <consortium name="DOE Joint Genome Institute"/>
            <person name="Lebreton A."/>
            <person name="Tang N."/>
            <person name="Kuo A."/>
            <person name="LaButti K."/>
            <person name="Drula E."/>
            <person name="Barry K."/>
            <person name="Clum A."/>
            <person name="Lipzen A."/>
            <person name="Mousain D."/>
            <person name="Ng V."/>
            <person name="Wang R."/>
            <person name="Wang X."/>
            <person name="Dai Y."/>
            <person name="Henrissat B."/>
            <person name="Grigoriev I.V."/>
            <person name="Guerin-Laguette A."/>
            <person name="Yu F."/>
            <person name="Martin F.M."/>
        </authorList>
    </citation>
    <scope>NUCLEOTIDE SEQUENCE</scope>
    <source>
        <strain evidence="2">QP</strain>
    </source>
</reference>
<accession>A0AAD4LI25</accession>
<feature type="region of interest" description="Disordered" evidence="1">
    <location>
        <begin position="1"/>
        <end position="24"/>
    </location>
</feature>
<feature type="region of interest" description="Disordered" evidence="1">
    <location>
        <begin position="41"/>
        <end position="71"/>
    </location>
</feature>
<dbReference type="Proteomes" id="UP001201163">
    <property type="component" value="Unassembled WGS sequence"/>
</dbReference>
<dbReference type="EMBL" id="JAKELL010000018">
    <property type="protein sequence ID" value="KAH8993535.1"/>
    <property type="molecule type" value="Genomic_DNA"/>
</dbReference>
<sequence>MLTSRPAPLTANRPLHVKTPGKALQKARSILQENALQGLRTVKTHKVPLQLQSPSGSPTRKPPKDVQSSKGTAVKLIARPLGDKTPFTNRQRRAIFDSTPGPAKGKPPAQDAYLESMAPGHALLPSSARKTVRGRYSSGAAFETPVAKGNHWDVIEGDIEVATLPEVQDEGAQAEDYDEIEYMPPTAIDPPYTPHFDVPDYGLVGAQLFNMMHSFPKDDATDRFYAAEKEGIDDTGLLEASGVVDSPSRWNFFELPEDDDPSPFSKVRGLSAASKQSANVQAARPSSVRVNTVTIRTVPPSRPRAATTSAPRQVKQPASSTSKHVQAAQVAPLPSVRPEKASRVLLPARPATAAGRVISTLRTAPALMTSRIPTRPATSASLRPPMGVKSAARQTTYTRAGKTVPPAKSEFALEFDCVDDVIEDFMFDV</sequence>
<proteinExistence type="predicted"/>
<evidence type="ECO:0000313" key="2">
    <source>
        <dbReference type="EMBL" id="KAH8993535.1"/>
    </source>
</evidence>
<evidence type="ECO:0000256" key="1">
    <source>
        <dbReference type="SAM" id="MobiDB-lite"/>
    </source>
</evidence>
<comment type="caution">
    <text evidence="2">The sequence shown here is derived from an EMBL/GenBank/DDBJ whole genome shotgun (WGS) entry which is preliminary data.</text>
</comment>